<feature type="transmembrane region" description="Helical" evidence="6">
    <location>
        <begin position="192"/>
        <end position="213"/>
    </location>
</feature>
<evidence type="ECO:0000313" key="9">
    <source>
        <dbReference type="Proteomes" id="UP000521227"/>
    </source>
</evidence>
<dbReference type="Pfam" id="PF00892">
    <property type="entry name" value="EamA"/>
    <property type="match status" value="2"/>
</dbReference>
<feature type="transmembrane region" description="Helical" evidence="6">
    <location>
        <begin position="78"/>
        <end position="100"/>
    </location>
</feature>
<evidence type="ECO:0000256" key="4">
    <source>
        <dbReference type="ARBA" id="ARBA00022989"/>
    </source>
</evidence>
<dbReference type="InterPro" id="IPR037185">
    <property type="entry name" value="EmrE-like"/>
</dbReference>
<protein>
    <submittedName>
        <fullName evidence="8">Drug/metabolite transporter (DMT)-like permease</fullName>
    </submittedName>
</protein>
<feature type="transmembrane region" description="Helical" evidence="6">
    <location>
        <begin position="136"/>
        <end position="153"/>
    </location>
</feature>
<evidence type="ECO:0000256" key="3">
    <source>
        <dbReference type="ARBA" id="ARBA00022692"/>
    </source>
</evidence>
<evidence type="ECO:0000256" key="1">
    <source>
        <dbReference type="ARBA" id="ARBA00004651"/>
    </source>
</evidence>
<gene>
    <name evidence="8" type="ORF">HNQ36_004561</name>
</gene>
<dbReference type="GO" id="GO:0005886">
    <property type="term" value="C:plasma membrane"/>
    <property type="evidence" value="ECO:0007669"/>
    <property type="project" value="UniProtKB-SubCell"/>
</dbReference>
<feature type="transmembrane region" description="Helical" evidence="6">
    <location>
        <begin position="283"/>
        <end position="300"/>
    </location>
</feature>
<keyword evidence="3 6" id="KW-0812">Transmembrane</keyword>
<feature type="domain" description="EamA" evidence="7">
    <location>
        <begin position="18"/>
        <end position="150"/>
    </location>
</feature>
<dbReference type="Proteomes" id="UP000521227">
    <property type="component" value="Unassembled WGS sequence"/>
</dbReference>
<evidence type="ECO:0000259" key="7">
    <source>
        <dbReference type="Pfam" id="PF00892"/>
    </source>
</evidence>
<feature type="transmembrane region" description="Helical" evidence="6">
    <location>
        <begin position="168"/>
        <end position="185"/>
    </location>
</feature>
<dbReference type="PANTHER" id="PTHR42920:SF11">
    <property type="entry name" value="INNER MEMBRANE PROTEIN YTFF"/>
    <property type="match status" value="1"/>
</dbReference>
<dbReference type="RefSeq" id="WP_246395491.1">
    <property type="nucleotide sequence ID" value="NZ_JACHIJ010000007.1"/>
</dbReference>
<organism evidence="8 9">
    <name type="scientific">Afipia massiliensis</name>
    <dbReference type="NCBI Taxonomy" id="211460"/>
    <lineage>
        <taxon>Bacteria</taxon>
        <taxon>Pseudomonadati</taxon>
        <taxon>Pseudomonadota</taxon>
        <taxon>Alphaproteobacteria</taxon>
        <taxon>Hyphomicrobiales</taxon>
        <taxon>Nitrobacteraceae</taxon>
        <taxon>Afipia</taxon>
    </lineage>
</organism>
<name>A0A840N252_9BRAD</name>
<sequence length="309" mass="33326">MNDPAPRSATSWLMNRPYLLLSLSSLLWAGNVVLGRFIAADFPPMALSFLRWGFACLIVLPFAWPHLKAEWPVIRKHLPILTLLTLTGLAGYNAIAYLGLRYTEALNALLIQSSGPLIVALWSLVLLGIRLTWPQTIGIGISLLGVLTILTRGDPAALTSIHLNKGDVIFTFALVIFGLYSVLAVKRPAIHPLAFMGFTSGYATVLLIPAVIVEAASGLRPSLTMNNALTLAYVAIFPSILAYLFFNRGVELIGANRAAPFFHLIPVFGSVLAIAFLGERPHLFHVTGYALVLTGVAIAARKSAWSASA</sequence>
<keyword evidence="4 6" id="KW-1133">Transmembrane helix</keyword>
<comment type="caution">
    <text evidence="8">The sequence shown here is derived from an EMBL/GenBank/DDBJ whole genome shotgun (WGS) entry which is preliminary data.</text>
</comment>
<feature type="transmembrane region" description="Helical" evidence="6">
    <location>
        <begin position="45"/>
        <end position="66"/>
    </location>
</feature>
<comment type="subcellular location">
    <subcellularLocation>
        <location evidence="1">Cell membrane</location>
        <topology evidence="1">Multi-pass membrane protein</topology>
    </subcellularLocation>
</comment>
<evidence type="ECO:0000313" key="8">
    <source>
        <dbReference type="EMBL" id="MBB5054559.1"/>
    </source>
</evidence>
<keyword evidence="2" id="KW-1003">Cell membrane</keyword>
<keyword evidence="5 6" id="KW-0472">Membrane</keyword>
<dbReference type="SUPFAM" id="SSF103481">
    <property type="entry name" value="Multidrug resistance efflux transporter EmrE"/>
    <property type="match status" value="2"/>
</dbReference>
<feature type="transmembrane region" description="Helical" evidence="6">
    <location>
        <begin position="258"/>
        <end position="277"/>
    </location>
</feature>
<feature type="domain" description="EamA" evidence="7">
    <location>
        <begin position="165"/>
        <end position="299"/>
    </location>
</feature>
<evidence type="ECO:0000256" key="5">
    <source>
        <dbReference type="ARBA" id="ARBA00023136"/>
    </source>
</evidence>
<dbReference type="AlphaFoldDB" id="A0A840N252"/>
<feature type="transmembrane region" description="Helical" evidence="6">
    <location>
        <begin position="106"/>
        <end position="129"/>
    </location>
</feature>
<dbReference type="InterPro" id="IPR051258">
    <property type="entry name" value="Diverse_Substrate_Transporter"/>
</dbReference>
<evidence type="ECO:0000256" key="6">
    <source>
        <dbReference type="SAM" id="Phobius"/>
    </source>
</evidence>
<dbReference type="InterPro" id="IPR000620">
    <property type="entry name" value="EamA_dom"/>
</dbReference>
<reference evidence="8 9" key="1">
    <citation type="submission" date="2020-08" db="EMBL/GenBank/DDBJ databases">
        <title>Genomic Encyclopedia of Type Strains, Phase IV (KMG-IV): sequencing the most valuable type-strain genomes for metagenomic binning, comparative biology and taxonomic classification.</title>
        <authorList>
            <person name="Goeker M."/>
        </authorList>
    </citation>
    <scope>NUCLEOTIDE SEQUENCE [LARGE SCALE GENOMIC DNA]</scope>
    <source>
        <strain evidence="8 9">DSM 17498</strain>
    </source>
</reference>
<feature type="transmembrane region" description="Helical" evidence="6">
    <location>
        <begin position="225"/>
        <end position="246"/>
    </location>
</feature>
<evidence type="ECO:0000256" key="2">
    <source>
        <dbReference type="ARBA" id="ARBA00022475"/>
    </source>
</evidence>
<dbReference type="PANTHER" id="PTHR42920">
    <property type="entry name" value="OS03G0707200 PROTEIN-RELATED"/>
    <property type="match status" value="1"/>
</dbReference>
<proteinExistence type="predicted"/>
<dbReference type="EMBL" id="JACHIJ010000007">
    <property type="protein sequence ID" value="MBB5054559.1"/>
    <property type="molecule type" value="Genomic_DNA"/>
</dbReference>
<accession>A0A840N252</accession>